<dbReference type="Gene3D" id="3.55.10.10">
    <property type="entry name" value="Archease domain"/>
    <property type="match status" value="1"/>
</dbReference>
<feature type="compositionally biased region" description="Acidic residues" evidence="5">
    <location>
        <begin position="138"/>
        <end position="153"/>
    </location>
</feature>
<dbReference type="EMBL" id="HBEQ01013452">
    <property type="protein sequence ID" value="CAD8524512.1"/>
    <property type="molecule type" value="Transcribed_RNA"/>
</dbReference>
<name>A0A7S0NP49_MICPS</name>
<dbReference type="GO" id="GO:0046872">
    <property type="term" value="F:metal ion binding"/>
    <property type="evidence" value="ECO:0007669"/>
    <property type="project" value="UniProtKB-KW"/>
</dbReference>
<organism evidence="7">
    <name type="scientific">Micromonas pusilla</name>
    <name type="common">Picoplanktonic green alga</name>
    <name type="synonym">Chromulina pusilla</name>
    <dbReference type="NCBI Taxonomy" id="38833"/>
    <lineage>
        <taxon>Eukaryota</taxon>
        <taxon>Viridiplantae</taxon>
        <taxon>Chlorophyta</taxon>
        <taxon>Mamiellophyceae</taxon>
        <taxon>Mamiellales</taxon>
        <taxon>Mamiellaceae</taxon>
        <taxon>Micromonas</taxon>
    </lineage>
</organism>
<dbReference type="InterPro" id="IPR023572">
    <property type="entry name" value="Archease_dom"/>
</dbReference>
<feature type="domain" description="Archease" evidence="6">
    <location>
        <begin position="155"/>
        <end position="245"/>
    </location>
</feature>
<gene>
    <name evidence="7" type="ORF">MCOM1403_LOCUS10822</name>
</gene>
<dbReference type="GO" id="GO:0072669">
    <property type="term" value="C:tRNA-splicing ligase complex"/>
    <property type="evidence" value="ECO:0007669"/>
    <property type="project" value="TreeGrafter"/>
</dbReference>
<proteinExistence type="inferred from homology"/>
<evidence type="ECO:0000256" key="3">
    <source>
        <dbReference type="ARBA" id="ARBA00022723"/>
    </source>
</evidence>
<comment type="similarity">
    <text evidence="1">Belongs to the archease family.</text>
</comment>
<dbReference type="PANTHER" id="PTHR12682">
    <property type="entry name" value="ARCHEASE"/>
    <property type="match status" value="1"/>
</dbReference>
<feature type="region of interest" description="Disordered" evidence="5">
    <location>
        <begin position="122"/>
        <end position="157"/>
    </location>
</feature>
<evidence type="ECO:0000256" key="1">
    <source>
        <dbReference type="ARBA" id="ARBA00007963"/>
    </source>
</evidence>
<sequence>MDHVPLPQRPPKRRRRREGAAPAAEAHDSAGAAVAAVPNREGSPEPDWAPKTGVPSFAPDVKVVRWVPGKCQYEYKDHTADIQIHSWGDSVEECFAWAALAMFNYMTPLKRLASSALSAKGSAAGTRVPGNANMGAHEDDDEDDANDEDEDAPATEPTVGHSFEVEAHDAHSLLFAFLDELLFNFHTTMTVCNAVQVLPIERGEGTWRVRGTGVGERFVDGVHEQGTEIKAITYSAMQIVERDEAEAAAMESADESNPGAKRRAELFVIVDI</sequence>
<dbReference type="Pfam" id="PF01951">
    <property type="entry name" value="Archease"/>
    <property type="match status" value="2"/>
</dbReference>
<keyword evidence="2" id="KW-0819">tRNA processing</keyword>
<dbReference type="GO" id="GO:0006388">
    <property type="term" value="P:tRNA splicing, via endonucleolytic cleavage and ligation"/>
    <property type="evidence" value="ECO:0007669"/>
    <property type="project" value="TreeGrafter"/>
</dbReference>
<dbReference type="InterPro" id="IPR002804">
    <property type="entry name" value="Archease"/>
</dbReference>
<protein>
    <recommendedName>
        <fullName evidence="6">Archease domain-containing protein</fullName>
    </recommendedName>
</protein>
<keyword evidence="4" id="KW-0106">Calcium</keyword>
<dbReference type="PANTHER" id="PTHR12682:SF11">
    <property type="entry name" value="PROTEIN ARCHEASE"/>
    <property type="match status" value="1"/>
</dbReference>
<dbReference type="SUPFAM" id="SSF69819">
    <property type="entry name" value="MTH1598-like"/>
    <property type="match status" value="2"/>
</dbReference>
<feature type="region of interest" description="Disordered" evidence="5">
    <location>
        <begin position="1"/>
        <end position="55"/>
    </location>
</feature>
<evidence type="ECO:0000256" key="5">
    <source>
        <dbReference type="SAM" id="MobiDB-lite"/>
    </source>
</evidence>
<evidence type="ECO:0000313" key="7">
    <source>
        <dbReference type="EMBL" id="CAD8524512.1"/>
    </source>
</evidence>
<keyword evidence="3" id="KW-0479">Metal-binding</keyword>
<reference evidence="7" key="1">
    <citation type="submission" date="2021-01" db="EMBL/GenBank/DDBJ databases">
        <authorList>
            <person name="Corre E."/>
            <person name="Pelletier E."/>
            <person name="Niang G."/>
            <person name="Scheremetjew M."/>
            <person name="Finn R."/>
            <person name="Kale V."/>
            <person name="Holt S."/>
            <person name="Cochrane G."/>
            <person name="Meng A."/>
            <person name="Brown T."/>
            <person name="Cohen L."/>
        </authorList>
    </citation>
    <scope>NUCLEOTIDE SEQUENCE</scope>
    <source>
        <strain evidence="7">CCMP1723</strain>
    </source>
</reference>
<evidence type="ECO:0000259" key="6">
    <source>
        <dbReference type="Pfam" id="PF01951"/>
    </source>
</evidence>
<evidence type="ECO:0000256" key="4">
    <source>
        <dbReference type="ARBA" id="ARBA00022837"/>
    </source>
</evidence>
<dbReference type="AlphaFoldDB" id="A0A7S0NP49"/>
<feature type="domain" description="Archease" evidence="6">
    <location>
        <begin position="73"/>
        <end position="114"/>
    </location>
</feature>
<accession>A0A7S0NP49</accession>
<feature type="compositionally biased region" description="Low complexity" evidence="5">
    <location>
        <begin position="20"/>
        <end position="38"/>
    </location>
</feature>
<dbReference type="InterPro" id="IPR036820">
    <property type="entry name" value="Archease_dom_sf"/>
</dbReference>
<evidence type="ECO:0000256" key="2">
    <source>
        <dbReference type="ARBA" id="ARBA00022694"/>
    </source>
</evidence>